<organism evidence="2 3">
    <name type="scientific">Coccomyxa viridis</name>
    <dbReference type="NCBI Taxonomy" id="1274662"/>
    <lineage>
        <taxon>Eukaryota</taxon>
        <taxon>Viridiplantae</taxon>
        <taxon>Chlorophyta</taxon>
        <taxon>core chlorophytes</taxon>
        <taxon>Trebouxiophyceae</taxon>
        <taxon>Trebouxiophyceae incertae sedis</taxon>
        <taxon>Coccomyxaceae</taxon>
        <taxon>Coccomyxa</taxon>
    </lineage>
</organism>
<dbReference type="PROSITE" id="PS51257">
    <property type="entry name" value="PROKAR_LIPOPROTEIN"/>
    <property type="match status" value="1"/>
</dbReference>
<sequence length="103" mass="10569">MDSRGRSGPQACLLESIYPVQAIAGCACRLCETTGTWWHMPINTNAGAKCTLLAALPVLAIIGGQVCGARVPGRHLSVHQGPDSAHSSNAVHAPSAASLDQPA</sequence>
<name>A0AAV1IEK5_9CHLO</name>
<reference evidence="2 3" key="1">
    <citation type="submission" date="2023-10" db="EMBL/GenBank/DDBJ databases">
        <authorList>
            <person name="Maclean D."/>
            <person name="Macfadyen A."/>
        </authorList>
    </citation>
    <scope>NUCLEOTIDE SEQUENCE [LARGE SCALE GENOMIC DNA]</scope>
</reference>
<protein>
    <submittedName>
        <fullName evidence="2">Uncharacterized protein</fullName>
    </submittedName>
</protein>
<dbReference type="Proteomes" id="UP001314263">
    <property type="component" value="Unassembled WGS sequence"/>
</dbReference>
<proteinExistence type="predicted"/>
<accession>A0AAV1IEK5</accession>
<comment type="caution">
    <text evidence="2">The sequence shown here is derived from an EMBL/GenBank/DDBJ whole genome shotgun (WGS) entry which is preliminary data.</text>
</comment>
<feature type="region of interest" description="Disordered" evidence="1">
    <location>
        <begin position="78"/>
        <end position="103"/>
    </location>
</feature>
<evidence type="ECO:0000256" key="1">
    <source>
        <dbReference type="SAM" id="MobiDB-lite"/>
    </source>
</evidence>
<keyword evidence="3" id="KW-1185">Reference proteome</keyword>
<dbReference type="EMBL" id="CAUYUE010000011">
    <property type="protein sequence ID" value="CAK0784680.1"/>
    <property type="molecule type" value="Genomic_DNA"/>
</dbReference>
<evidence type="ECO:0000313" key="3">
    <source>
        <dbReference type="Proteomes" id="UP001314263"/>
    </source>
</evidence>
<dbReference type="AlphaFoldDB" id="A0AAV1IEK5"/>
<evidence type="ECO:0000313" key="2">
    <source>
        <dbReference type="EMBL" id="CAK0784680.1"/>
    </source>
</evidence>
<gene>
    <name evidence="2" type="ORF">CVIRNUC_007884</name>
</gene>